<sequence length="713" mass="86141">MVSMNNLRKFSFSEFIAIKTVNFALPNENFDMYTDKIFPLGFKPVPEDVFKFFKGLYPILHERTYVYRTTHKVAELINLPKYDSEIYETTGRKNPAFKKILDDNNAYEVRDKIIDHLLSNYVMTPKQLDDFQNSLPHAFENYTEYYKKQLITNTEFKHLHYYQNEYNALKYSYFPMFNEVYSLFEERVINIGLTPMIAELFGYCKIIYPIFTDNYRTYSDRIVNYVKNKLKNVQLYKINELKALGYETMPENSFNNFIKKLPHLFEPYDAYKVKLLSEHMTSEEFYSFHIGYFPRFNESRFSYELRMESSGIPFMHKAVFNFFKRIYPRLLETTYDIYITRIDTFVNDQLSKAVDINTLNELRTHILNKLQFSSFYHNLPRFFETHKQYLTRLGPLVSTDESQLNRIVIPQYMFNEIQSFYLPNFFITYQEYTWILRESEMYNELKSVQSIIEMYLPKIMGLYPELCDQFTTYLDTVETRLNDYKSIAMNKKEFDMFFTVFPRPYESYSIYKKRVITPQNNNHLTENDFVSYRRIYPKLSETYLDYVNRLNKYDKKPFSEDAFKFLKAIFPNGTEDINNYLKRDIYDRFDRNLDEQNCLTQTLGVKFMTEEEFMEFNNIYPKQDEHLHDYYLRMNNNSSALPYELFNDILHSAYTAENETKIAFNQRMDTLDLPQFKLEISEEDIRASQRDRSRRDRSDHLKSVSKLFRLRNS</sequence>
<dbReference type="Proteomes" id="UP000325440">
    <property type="component" value="Unassembled WGS sequence"/>
</dbReference>
<accession>A0A5E4N3Q6</accession>
<dbReference type="EMBL" id="CABPRJ010001464">
    <property type="protein sequence ID" value="VVC38200.1"/>
    <property type="molecule type" value="Genomic_DNA"/>
</dbReference>
<evidence type="ECO:0000313" key="1">
    <source>
        <dbReference type="EMBL" id="VVC38200.1"/>
    </source>
</evidence>
<protein>
    <submittedName>
        <fullName evidence="1">Uncharacterized protein</fullName>
    </submittedName>
</protein>
<gene>
    <name evidence="1" type="ORF">CINCED_3A022806</name>
</gene>
<reference evidence="1 2" key="1">
    <citation type="submission" date="2019-08" db="EMBL/GenBank/DDBJ databases">
        <authorList>
            <person name="Alioto T."/>
            <person name="Alioto T."/>
            <person name="Gomez Garrido J."/>
        </authorList>
    </citation>
    <scope>NUCLEOTIDE SEQUENCE [LARGE SCALE GENOMIC DNA]</scope>
</reference>
<dbReference type="OrthoDB" id="6630070at2759"/>
<organism evidence="1 2">
    <name type="scientific">Cinara cedri</name>
    <dbReference type="NCBI Taxonomy" id="506608"/>
    <lineage>
        <taxon>Eukaryota</taxon>
        <taxon>Metazoa</taxon>
        <taxon>Ecdysozoa</taxon>
        <taxon>Arthropoda</taxon>
        <taxon>Hexapoda</taxon>
        <taxon>Insecta</taxon>
        <taxon>Pterygota</taxon>
        <taxon>Neoptera</taxon>
        <taxon>Paraneoptera</taxon>
        <taxon>Hemiptera</taxon>
        <taxon>Sternorrhyncha</taxon>
        <taxon>Aphidomorpha</taxon>
        <taxon>Aphidoidea</taxon>
        <taxon>Aphididae</taxon>
        <taxon>Lachninae</taxon>
        <taxon>Cinara</taxon>
    </lineage>
</organism>
<proteinExistence type="predicted"/>
<dbReference type="AlphaFoldDB" id="A0A5E4N3Q6"/>
<evidence type="ECO:0000313" key="2">
    <source>
        <dbReference type="Proteomes" id="UP000325440"/>
    </source>
</evidence>
<name>A0A5E4N3Q6_9HEMI</name>
<keyword evidence="2" id="KW-1185">Reference proteome</keyword>